<evidence type="ECO:0000259" key="1">
    <source>
        <dbReference type="Pfam" id="PF08585"/>
    </source>
</evidence>
<keyword evidence="3" id="KW-1185">Reference proteome</keyword>
<reference evidence="2" key="1">
    <citation type="submission" date="2021-03" db="EMBL/GenBank/DDBJ databases">
        <authorList>
            <person name="Palmer J.M."/>
        </authorList>
    </citation>
    <scope>NUCLEOTIDE SEQUENCE</scope>
    <source>
        <strain evidence="2">ARV_011</strain>
    </source>
</reference>
<comment type="caution">
    <text evidence="2">The sequence shown here is derived from an EMBL/GenBank/DDBJ whole genome shotgun (WGS) entry which is preliminary data.</text>
</comment>
<sequence>MGKKPAREVIRDIPIDDEGDSNIINVNQSRDGGAENNVLKLLLSDRYDNLSYAFEYVDTLRFLRNKRQETGTPLNVPLGGRLVVHKGTLIKYGVLMLHSAQCQYLGACDDDKTLVERLNSGTVQKNISLLQDEVKKSKFYKS</sequence>
<evidence type="ECO:0000313" key="3">
    <source>
        <dbReference type="Proteomes" id="UP000790833"/>
    </source>
</evidence>
<feature type="domain" description="RecQ mediated genome instability protein 1 OB-fold" evidence="1">
    <location>
        <begin position="7"/>
        <end position="107"/>
    </location>
</feature>
<dbReference type="AlphaFoldDB" id="A0A9P7V6W1"/>
<dbReference type="EMBL" id="JAHMUF010000019">
    <property type="protein sequence ID" value="KAG7192322.1"/>
    <property type="molecule type" value="Genomic_DNA"/>
</dbReference>
<name>A0A9P7V6W1_9ASCO</name>
<evidence type="ECO:0000313" key="2">
    <source>
        <dbReference type="EMBL" id="KAG7192322.1"/>
    </source>
</evidence>
<dbReference type="Gene3D" id="2.40.50.770">
    <property type="entry name" value="RecQ-mediated genome instability protein Rmi1, C-terminal domain"/>
    <property type="match status" value="1"/>
</dbReference>
<dbReference type="RefSeq" id="XP_043047872.1">
    <property type="nucleotide sequence ID" value="XM_043192817.1"/>
</dbReference>
<accession>A0A9P7V6W1</accession>
<dbReference type="Proteomes" id="UP000790833">
    <property type="component" value="Unassembled WGS sequence"/>
</dbReference>
<gene>
    <name evidence="2" type="ORF">KQ657_002041</name>
</gene>
<proteinExistence type="predicted"/>
<organism evidence="2 3">
    <name type="scientific">Scheffersomyces spartinae</name>
    <dbReference type="NCBI Taxonomy" id="45513"/>
    <lineage>
        <taxon>Eukaryota</taxon>
        <taxon>Fungi</taxon>
        <taxon>Dikarya</taxon>
        <taxon>Ascomycota</taxon>
        <taxon>Saccharomycotina</taxon>
        <taxon>Pichiomycetes</taxon>
        <taxon>Debaryomycetaceae</taxon>
        <taxon>Scheffersomyces</taxon>
    </lineage>
</organism>
<dbReference type="Pfam" id="PF08585">
    <property type="entry name" value="RMI1_N_C"/>
    <property type="match status" value="1"/>
</dbReference>
<protein>
    <recommendedName>
        <fullName evidence="1">RecQ mediated genome instability protein 1 OB-fold domain-containing protein</fullName>
    </recommendedName>
</protein>
<dbReference type="OrthoDB" id="341511at2759"/>
<dbReference type="InterPro" id="IPR013894">
    <property type="entry name" value="RMI1_OB"/>
</dbReference>
<dbReference type="InterPro" id="IPR042470">
    <property type="entry name" value="RMI1_N_C_sf"/>
</dbReference>
<dbReference type="GeneID" id="66115415"/>